<feature type="domain" description="DUF4657" evidence="2">
    <location>
        <begin position="222"/>
        <end position="422"/>
    </location>
</feature>
<keyword evidence="4" id="KW-1185">Reference proteome</keyword>
<name>A0AAD1RNY3_PELCU</name>
<gene>
    <name evidence="3" type="ORF">PECUL_23A058549</name>
</gene>
<evidence type="ECO:0000313" key="4">
    <source>
        <dbReference type="Proteomes" id="UP001295444"/>
    </source>
</evidence>
<dbReference type="PANTHER" id="PTHR37336">
    <property type="entry name" value="SIMILAR TO 9930012K11RIK PROTEIN"/>
    <property type="match status" value="1"/>
</dbReference>
<reference evidence="3" key="1">
    <citation type="submission" date="2022-03" db="EMBL/GenBank/DDBJ databases">
        <authorList>
            <person name="Alioto T."/>
            <person name="Alioto T."/>
            <person name="Gomez Garrido J."/>
        </authorList>
    </citation>
    <scope>NUCLEOTIDE SEQUENCE</scope>
</reference>
<feature type="compositionally biased region" description="Polar residues" evidence="1">
    <location>
        <begin position="181"/>
        <end position="194"/>
    </location>
</feature>
<dbReference type="AlphaFoldDB" id="A0AAD1RNY3"/>
<proteinExistence type="predicted"/>
<protein>
    <recommendedName>
        <fullName evidence="2">DUF4657 domain-containing protein</fullName>
    </recommendedName>
</protein>
<dbReference type="EMBL" id="OW240914">
    <property type="protein sequence ID" value="CAH2275115.1"/>
    <property type="molecule type" value="Genomic_DNA"/>
</dbReference>
<feature type="region of interest" description="Disordered" evidence="1">
    <location>
        <begin position="64"/>
        <end position="127"/>
    </location>
</feature>
<feature type="region of interest" description="Disordered" evidence="1">
    <location>
        <begin position="171"/>
        <end position="229"/>
    </location>
</feature>
<accession>A0AAD1RNY3</accession>
<dbReference type="InterPro" id="IPR027958">
    <property type="entry name" value="DUF4657"/>
</dbReference>
<evidence type="ECO:0000259" key="2">
    <source>
        <dbReference type="Pfam" id="PF15552"/>
    </source>
</evidence>
<dbReference type="Proteomes" id="UP001295444">
    <property type="component" value="Chromosome 03"/>
</dbReference>
<sequence length="429" mass="48979">MLGRHGKLTLGALSGAGNSKDCVLVGTSAVYRKLMDPSLDSCNHVVPRYDCGKHTSKKAAVARARLEKSESEDSGVELPPNSPFGSEKSYGQEEPESIDVAYPEEQKHLRTSARKKSDSFVDSSSEETDIVDLTMPLKIEKFKVHRYGDITLQRERDMSGLPHKLEQAVLRSRRQRLSSREPTQNRTNWSNRHYQGSLKDQRRGTPLFHKTRSPTRSHNENEEHDPLHLPGDGLRYLENLCDMLEQIAELQKQNQRLQHEKRQSQERLQNRVLFNDSCQCSSSHSCRVTEGDAPDGSHPCIRTWENQIYRKRASSHTGILRNFPQQPSNRLIETDKTQPHFVSVPNLQENNAHSRDQCRVEVSQWDKMKDLIFKLSRKASSSSVGSASASTRHNYRSQNHSDAPSNAPRRRFLPGLVIRPSRKQGQQYR</sequence>
<feature type="compositionally biased region" description="Basic and acidic residues" evidence="1">
    <location>
        <begin position="217"/>
        <end position="227"/>
    </location>
</feature>
<feature type="region of interest" description="Disordered" evidence="1">
    <location>
        <begin position="382"/>
        <end position="429"/>
    </location>
</feature>
<evidence type="ECO:0000313" key="3">
    <source>
        <dbReference type="EMBL" id="CAH2275115.1"/>
    </source>
</evidence>
<evidence type="ECO:0000256" key="1">
    <source>
        <dbReference type="SAM" id="MobiDB-lite"/>
    </source>
</evidence>
<dbReference type="PANTHER" id="PTHR37336:SF1">
    <property type="entry name" value="SIMILAR TO 9930012K11RIK PROTEIN"/>
    <property type="match status" value="1"/>
</dbReference>
<organism evidence="3 4">
    <name type="scientific">Pelobates cultripes</name>
    <name type="common">Western spadefoot toad</name>
    <dbReference type="NCBI Taxonomy" id="61616"/>
    <lineage>
        <taxon>Eukaryota</taxon>
        <taxon>Metazoa</taxon>
        <taxon>Chordata</taxon>
        <taxon>Craniata</taxon>
        <taxon>Vertebrata</taxon>
        <taxon>Euteleostomi</taxon>
        <taxon>Amphibia</taxon>
        <taxon>Batrachia</taxon>
        <taxon>Anura</taxon>
        <taxon>Pelobatoidea</taxon>
        <taxon>Pelobatidae</taxon>
        <taxon>Pelobates</taxon>
    </lineage>
</organism>
<dbReference type="Pfam" id="PF15552">
    <property type="entry name" value="DUF4657"/>
    <property type="match status" value="1"/>
</dbReference>